<keyword evidence="4" id="KW-1185">Reference proteome</keyword>
<reference evidence="5" key="1">
    <citation type="submission" date="2017-02" db="UniProtKB">
        <authorList>
            <consortium name="WormBaseParasite"/>
        </authorList>
    </citation>
    <scope>IDENTIFICATION</scope>
</reference>
<reference evidence="2 4" key="2">
    <citation type="submission" date="2018-11" db="EMBL/GenBank/DDBJ databases">
        <authorList>
            <consortium name="Pathogen Informatics"/>
        </authorList>
    </citation>
    <scope>NUCLEOTIDE SEQUENCE [LARGE SCALE GENOMIC DNA]</scope>
</reference>
<evidence type="ECO:0000313" key="5">
    <source>
        <dbReference type="WBParaSite" id="DME_0000031601-mRNA-1"/>
    </source>
</evidence>
<feature type="region of interest" description="Disordered" evidence="1">
    <location>
        <begin position="63"/>
        <end position="83"/>
    </location>
</feature>
<dbReference type="EMBL" id="UYYG01001150">
    <property type="protein sequence ID" value="VDN54703.1"/>
    <property type="molecule type" value="Genomic_DNA"/>
</dbReference>
<dbReference type="AlphaFoldDB" id="A0A0N4U154"/>
<name>A0A0N4U154_DRAME</name>
<proteinExistence type="predicted"/>
<accession>A0A0N4U154</accession>
<evidence type="ECO:0000313" key="2">
    <source>
        <dbReference type="EMBL" id="VDN54703.1"/>
    </source>
</evidence>
<gene>
    <name evidence="2" type="ORF">DME_LOCUS4676</name>
</gene>
<dbReference type="Proteomes" id="UP000274756">
    <property type="component" value="Unassembled WGS sequence"/>
</dbReference>
<dbReference type="Proteomes" id="UP000038040">
    <property type="component" value="Unplaced"/>
</dbReference>
<evidence type="ECO:0000256" key="1">
    <source>
        <dbReference type="SAM" id="MobiDB-lite"/>
    </source>
</evidence>
<organism evidence="3 5">
    <name type="scientific">Dracunculus medinensis</name>
    <name type="common">Guinea worm</name>
    <dbReference type="NCBI Taxonomy" id="318479"/>
    <lineage>
        <taxon>Eukaryota</taxon>
        <taxon>Metazoa</taxon>
        <taxon>Ecdysozoa</taxon>
        <taxon>Nematoda</taxon>
        <taxon>Chromadorea</taxon>
        <taxon>Rhabditida</taxon>
        <taxon>Spirurina</taxon>
        <taxon>Dracunculoidea</taxon>
        <taxon>Dracunculidae</taxon>
        <taxon>Dracunculus</taxon>
    </lineage>
</organism>
<sequence>MNNENHQLSRVEELRRLLEDSLKIDEKIFHNNSKFTVSSEVIQKMLRPLKILYRNDRRAIIQISGPSSSRKKDNNSEMAESSSTVVLKHNRSISPAPLEVIVGVTVSNCNSINTATIEQKLSVNDSSTSSPVGSVDSGVSLSSPSISPISSPINTQNNLFCLNTANSEDLPHCLRQRSTSDSVSFGLKSILKKTPVVYRGRFISRSVSECEHSEALNSITGGLSSEMLQEEGETTESTEYINRKKRVSFSERLVKEHCFRPNSSILGQKKKNQRKIRNKLKKKANEEVLNCERKSNDKNNVLDAE</sequence>
<evidence type="ECO:0000313" key="3">
    <source>
        <dbReference type="Proteomes" id="UP000038040"/>
    </source>
</evidence>
<evidence type="ECO:0000313" key="4">
    <source>
        <dbReference type="Proteomes" id="UP000274756"/>
    </source>
</evidence>
<dbReference type="WBParaSite" id="DME_0000031601-mRNA-1">
    <property type="protein sequence ID" value="DME_0000031601-mRNA-1"/>
    <property type="gene ID" value="DME_0000031601"/>
</dbReference>
<dbReference type="OrthoDB" id="5868397at2759"/>
<protein>
    <submittedName>
        <fullName evidence="2 5">Uncharacterized protein</fullName>
    </submittedName>
</protein>